<dbReference type="InterPro" id="IPR002018">
    <property type="entry name" value="CarbesteraseB"/>
</dbReference>
<dbReference type="Gene3D" id="3.40.50.1820">
    <property type="entry name" value="alpha/beta hydrolase"/>
    <property type="match status" value="1"/>
</dbReference>
<dbReference type="PROSITE" id="PS00122">
    <property type="entry name" value="CARBOXYLESTERASE_B_1"/>
    <property type="match status" value="1"/>
</dbReference>
<gene>
    <name evidence="5" type="ORF">CW354_11370</name>
</gene>
<evidence type="ECO:0000256" key="1">
    <source>
        <dbReference type="ARBA" id="ARBA00005964"/>
    </source>
</evidence>
<evidence type="ECO:0000313" key="5">
    <source>
        <dbReference type="EMBL" id="PQA87667.1"/>
    </source>
</evidence>
<dbReference type="EC" id="3.1.1.-" evidence="3"/>
<dbReference type="Proteomes" id="UP000239504">
    <property type="component" value="Unassembled WGS sequence"/>
</dbReference>
<dbReference type="EMBL" id="PJCH01000006">
    <property type="protein sequence ID" value="PQA87667.1"/>
    <property type="molecule type" value="Genomic_DNA"/>
</dbReference>
<dbReference type="OrthoDB" id="9775851at2"/>
<comment type="similarity">
    <text evidence="1 3">Belongs to the type-B carboxylesterase/lipase family.</text>
</comment>
<name>A0A2S7K574_9PROT</name>
<dbReference type="SUPFAM" id="SSF53474">
    <property type="entry name" value="alpha/beta-Hydrolases"/>
    <property type="match status" value="1"/>
</dbReference>
<reference evidence="5 6" key="1">
    <citation type="submission" date="2017-12" db="EMBL/GenBank/DDBJ databases">
        <authorList>
            <person name="Hurst M.R.H."/>
        </authorList>
    </citation>
    <scope>NUCLEOTIDE SEQUENCE [LARGE SCALE GENOMIC DNA]</scope>
    <source>
        <strain evidence="5 6">SY-3-19</strain>
    </source>
</reference>
<evidence type="ECO:0000313" key="6">
    <source>
        <dbReference type="Proteomes" id="UP000239504"/>
    </source>
</evidence>
<accession>A0A2S7K574</accession>
<evidence type="ECO:0000256" key="2">
    <source>
        <dbReference type="ARBA" id="ARBA00022801"/>
    </source>
</evidence>
<evidence type="ECO:0000256" key="3">
    <source>
        <dbReference type="RuleBase" id="RU361235"/>
    </source>
</evidence>
<dbReference type="InterPro" id="IPR019826">
    <property type="entry name" value="Carboxylesterase_B_AS"/>
</dbReference>
<proteinExistence type="inferred from homology"/>
<keyword evidence="2 3" id="KW-0378">Hydrolase</keyword>
<dbReference type="GO" id="GO:0016787">
    <property type="term" value="F:hydrolase activity"/>
    <property type="evidence" value="ECO:0007669"/>
    <property type="project" value="UniProtKB-KW"/>
</dbReference>
<dbReference type="InterPro" id="IPR050309">
    <property type="entry name" value="Type-B_Carboxylest/Lipase"/>
</dbReference>
<protein>
    <recommendedName>
        <fullName evidence="3">Carboxylic ester hydrolase</fullName>
        <ecNumber evidence="3">3.1.1.-</ecNumber>
    </recommendedName>
</protein>
<sequence length="550" mass="59521">MGSKPNGRIHRLTQAMFNLRLNNRLLERRMIFRLAALALAFSPYGAAAEPPGAPTVKTEAGLIEGTAASKPGVSLFGSIPYAAPPVGPLRWRPPQAAPRWDDRTLAADRLPPACPQVPTHEDSIAYAFPHEQSEDCLYLNIWTGDLSSSARRPVMVWLYGGGFMQGSSAAPAYDGAALAQRGVVFVSVNYRIGALGFMAHPELSAESAHKASGNYGILDQIAALDWVRRNIAAFGGDPGNVTVIGQSAGSMSLNLLTASPLATGLFHKGIGETGAVMGMLSSKPLREAEAKGVALADKLGARSIKELRAMDAATIVQAAGAAPGAFEPNIDGWVLPASSASIYRNAKQNDVPLLIGSNRDENQTDPTVTAESYFSMLTAFFGEQRDDLLELYPAVSNDEARASSRRLFTIAMAQYPMNLWARLQNSTGTAPVYVYRFTRPSPVPPNRYLEQRATPDLGAWHGSEIVYALDNLSVRDWPWQAADRRFSDMMASYWVNFAKTGDPNGASLPTWPAFSSDTSMVMELGENIGPIREPNLATFKILDRRYSIKP</sequence>
<dbReference type="Pfam" id="PF00135">
    <property type="entry name" value="COesterase"/>
    <property type="match status" value="1"/>
</dbReference>
<keyword evidence="6" id="KW-1185">Reference proteome</keyword>
<dbReference type="InterPro" id="IPR029058">
    <property type="entry name" value="AB_hydrolase_fold"/>
</dbReference>
<dbReference type="PANTHER" id="PTHR11559">
    <property type="entry name" value="CARBOXYLESTERASE"/>
    <property type="match status" value="1"/>
</dbReference>
<evidence type="ECO:0000259" key="4">
    <source>
        <dbReference type="Pfam" id="PF00135"/>
    </source>
</evidence>
<organism evidence="5 6">
    <name type="scientific">Hyphococcus luteus</name>
    <dbReference type="NCBI Taxonomy" id="2058213"/>
    <lineage>
        <taxon>Bacteria</taxon>
        <taxon>Pseudomonadati</taxon>
        <taxon>Pseudomonadota</taxon>
        <taxon>Alphaproteobacteria</taxon>
        <taxon>Parvularculales</taxon>
        <taxon>Parvularculaceae</taxon>
        <taxon>Hyphococcus</taxon>
    </lineage>
</organism>
<dbReference type="AlphaFoldDB" id="A0A2S7K574"/>
<comment type="caution">
    <text evidence="5">The sequence shown here is derived from an EMBL/GenBank/DDBJ whole genome shotgun (WGS) entry which is preliminary data.</text>
</comment>
<feature type="domain" description="Carboxylesterase type B" evidence="4">
    <location>
        <begin position="53"/>
        <end position="528"/>
    </location>
</feature>